<dbReference type="AlphaFoldDB" id="A0A255Y372"/>
<dbReference type="SUPFAM" id="SSF55729">
    <property type="entry name" value="Acyl-CoA N-acyltransferases (Nat)"/>
    <property type="match status" value="1"/>
</dbReference>
<sequence length="172" mass="18643">MRPATPDDWPTLFAAAGDPGIWAGHPAHDRWQEPVFRAFFDDGLASGGMLVAETADGAIIGSSRFDFSRAGPGEVEVGWTFLVRRHWGGKANHVMKALMVGHALQQVERVIFMIGETNLRSRTAVTRIGAALQDRTSTVQLSTGPVVHLFYAIDRAGFAAGPLAPHWAQRLA</sequence>
<proteinExistence type="predicted"/>
<dbReference type="PANTHER" id="PTHR43610:SF1">
    <property type="entry name" value="N-ACETYLTRANSFERASE DOMAIN-CONTAINING PROTEIN"/>
    <property type="match status" value="1"/>
</dbReference>
<keyword evidence="3" id="KW-1185">Reference proteome</keyword>
<accession>A0A255Y372</accession>
<dbReference type="GO" id="GO:0016747">
    <property type="term" value="F:acyltransferase activity, transferring groups other than amino-acyl groups"/>
    <property type="evidence" value="ECO:0007669"/>
    <property type="project" value="InterPro"/>
</dbReference>
<dbReference type="Pfam" id="PF13302">
    <property type="entry name" value="Acetyltransf_3"/>
    <property type="match status" value="1"/>
</dbReference>
<dbReference type="RefSeq" id="WP_094475310.1">
    <property type="nucleotide sequence ID" value="NZ_NOXT01000130.1"/>
</dbReference>
<evidence type="ECO:0000313" key="3">
    <source>
        <dbReference type="Proteomes" id="UP000216991"/>
    </source>
</evidence>
<organism evidence="2 3">
    <name type="scientific">Sandarakinorhabdus cyanobacteriorum</name>
    <dbReference type="NCBI Taxonomy" id="1981098"/>
    <lineage>
        <taxon>Bacteria</taxon>
        <taxon>Pseudomonadati</taxon>
        <taxon>Pseudomonadota</taxon>
        <taxon>Alphaproteobacteria</taxon>
        <taxon>Sphingomonadales</taxon>
        <taxon>Sphingosinicellaceae</taxon>
        <taxon>Sandarakinorhabdus</taxon>
    </lineage>
</organism>
<dbReference type="EMBL" id="NOXT01000130">
    <property type="protein sequence ID" value="OYQ23656.1"/>
    <property type="molecule type" value="Genomic_DNA"/>
</dbReference>
<dbReference type="Proteomes" id="UP000216991">
    <property type="component" value="Unassembled WGS sequence"/>
</dbReference>
<evidence type="ECO:0000313" key="2">
    <source>
        <dbReference type="EMBL" id="OYQ23656.1"/>
    </source>
</evidence>
<protein>
    <submittedName>
        <fullName evidence="2">GNAT family N-acetyltransferase</fullName>
    </submittedName>
</protein>
<keyword evidence="2" id="KW-0808">Transferase</keyword>
<comment type="caution">
    <text evidence="2">The sequence shown here is derived from an EMBL/GenBank/DDBJ whole genome shotgun (WGS) entry which is preliminary data.</text>
</comment>
<dbReference type="InterPro" id="IPR016181">
    <property type="entry name" value="Acyl_CoA_acyltransferase"/>
</dbReference>
<gene>
    <name evidence="2" type="ORF">CHU93_16885</name>
</gene>
<dbReference type="OrthoDB" id="9801656at2"/>
<feature type="domain" description="N-acetyltransferase" evidence="1">
    <location>
        <begin position="1"/>
        <end position="130"/>
    </location>
</feature>
<dbReference type="PANTHER" id="PTHR43610">
    <property type="entry name" value="BLL6696 PROTEIN"/>
    <property type="match status" value="1"/>
</dbReference>
<name>A0A255Y372_9SPHN</name>
<evidence type="ECO:0000259" key="1">
    <source>
        <dbReference type="Pfam" id="PF13302"/>
    </source>
</evidence>
<dbReference type="Gene3D" id="3.40.630.30">
    <property type="match status" value="1"/>
</dbReference>
<dbReference type="InterPro" id="IPR000182">
    <property type="entry name" value="GNAT_dom"/>
</dbReference>
<reference evidence="2 3" key="1">
    <citation type="submission" date="2017-07" db="EMBL/GenBank/DDBJ databases">
        <title>Sandarakinorhabdus cyanobacteriorum sp. nov., a novel bacterium isolated from cyanobacterial aggregates in a eutrophic lake.</title>
        <authorList>
            <person name="Cai H."/>
        </authorList>
    </citation>
    <scope>NUCLEOTIDE SEQUENCE [LARGE SCALE GENOMIC DNA]</scope>
    <source>
        <strain evidence="2 3">TH057</strain>
    </source>
</reference>